<evidence type="ECO:0000313" key="1">
    <source>
        <dbReference type="EMBL" id="JAD77456.1"/>
    </source>
</evidence>
<proteinExistence type="predicted"/>
<name>A0A0A9CPE3_ARUDO</name>
<sequence length="53" mass="5953">MALPQRLLKFYKIEESSTNISVCLAKKGCPKRAAKSQNGCKRYTSFKGGKRET</sequence>
<accession>A0A0A9CPE3</accession>
<organism evidence="1">
    <name type="scientific">Arundo donax</name>
    <name type="common">Giant reed</name>
    <name type="synonym">Donax arundinaceus</name>
    <dbReference type="NCBI Taxonomy" id="35708"/>
    <lineage>
        <taxon>Eukaryota</taxon>
        <taxon>Viridiplantae</taxon>
        <taxon>Streptophyta</taxon>
        <taxon>Embryophyta</taxon>
        <taxon>Tracheophyta</taxon>
        <taxon>Spermatophyta</taxon>
        <taxon>Magnoliopsida</taxon>
        <taxon>Liliopsida</taxon>
        <taxon>Poales</taxon>
        <taxon>Poaceae</taxon>
        <taxon>PACMAD clade</taxon>
        <taxon>Arundinoideae</taxon>
        <taxon>Arundineae</taxon>
        <taxon>Arundo</taxon>
    </lineage>
</organism>
<dbReference type="AlphaFoldDB" id="A0A0A9CPE3"/>
<reference evidence="1" key="1">
    <citation type="submission" date="2014-09" db="EMBL/GenBank/DDBJ databases">
        <authorList>
            <person name="Magalhaes I.L.F."/>
            <person name="Oliveira U."/>
            <person name="Santos F.R."/>
            <person name="Vidigal T.H.D.A."/>
            <person name="Brescovit A.D."/>
            <person name="Santos A.J."/>
        </authorList>
    </citation>
    <scope>NUCLEOTIDE SEQUENCE</scope>
    <source>
        <tissue evidence="1">Shoot tissue taken approximately 20 cm above the soil surface</tissue>
    </source>
</reference>
<reference evidence="1" key="2">
    <citation type="journal article" date="2015" name="Data Brief">
        <title>Shoot transcriptome of the giant reed, Arundo donax.</title>
        <authorList>
            <person name="Barrero R.A."/>
            <person name="Guerrero F.D."/>
            <person name="Moolhuijzen P."/>
            <person name="Goolsby J.A."/>
            <person name="Tidwell J."/>
            <person name="Bellgard S.E."/>
            <person name="Bellgard M.I."/>
        </authorList>
    </citation>
    <scope>NUCLEOTIDE SEQUENCE</scope>
    <source>
        <tissue evidence="1">Shoot tissue taken approximately 20 cm above the soil surface</tissue>
    </source>
</reference>
<dbReference type="EMBL" id="GBRH01220439">
    <property type="protein sequence ID" value="JAD77456.1"/>
    <property type="molecule type" value="Transcribed_RNA"/>
</dbReference>
<protein>
    <submittedName>
        <fullName evidence="1">Uncharacterized protein</fullName>
    </submittedName>
</protein>